<feature type="transmembrane region" description="Helical" evidence="1">
    <location>
        <begin position="25"/>
        <end position="55"/>
    </location>
</feature>
<keyword evidence="1" id="KW-0472">Membrane</keyword>
<evidence type="ECO:0000256" key="1">
    <source>
        <dbReference type="SAM" id="Phobius"/>
    </source>
</evidence>
<keyword evidence="1" id="KW-0812">Transmembrane</keyword>
<feature type="transmembrane region" description="Helical" evidence="1">
    <location>
        <begin position="67"/>
        <end position="87"/>
    </location>
</feature>
<dbReference type="EMBL" id="CP021112">
    <property type="protein sequence ID" value="ARQ02937.1"/>
    <property type="molecule type" value="Genomic_DNA"/>
</dbReference>
<dbReference type="AlphaFoldDB" id="A0A1W6ZZX7"/>
<evidence type="ECO:0000313" key="3">
    <source>
        <dbReference type="Proteomes" id="UP000194137"/>
    </source>
</evidence>
<accession>A0A1W6ZZX7</accession>
<sequence length="95" mass="10115">MFRGHCAANSNGTAMSTQAPARRIVWINVITVVSATILIGAEVFGAAFAGSWAIANLFGLGSTFARVLDAVFLACGAFIMVQFVNFARKIEPFSR</sequence>
<proteinExistence type="predicted"/>
<dbReference type="Proteomes" id="UP000194137">
    <property type="component" value="Chromosome"/>
</dbReference>
<name>A0A1W6ZZX7_9HYPH</name>
<reference evidence="2 3" key="1">
    <citation type="submission" date="2017-05" db="EMBL/GenBank/DDBJ databases">
        <title>Full genome sequence of Pseudorhodoplanes sinuspersici.</title>
        <authorList>
            <person name="Dastgheib S.M.M."/>
            <person name="Shavandi M."/>
            <person name="Tirandaz H."/>
        </authorList>
    </citation>
    <scope>NUCLEOTIDE SEQUENCE [LARGE SCALE GENOMIC DNA]</scope>
    <source>
        <strain evidence="2 3">RIPI110</strain>
    </source>
</reference>
<keyword evidence="3" id="KW-1185">Reference proteome</keyword>
<dbReference type="KEGG" id="psin:CAK95_12925"/>
<keyword evidence="1" id="KW-1133">Transmembrane helix</keyword>
<organism evidence="2 3">
    <name type="scientific">Pseudorhodoplanes sinuspersici</name>
    <dbReference type="NCBI Taxonomy" id="1235591"/>
    <lineage>
        <taxon>Bacteria</taxon>
        <taxon>Pseudomonadati</taxon>
        <taxon>Pseudomonadota</taxon>
        <taxon>Alphaproteobacteria</taxon>
        <taxon>Hyphomicrobiales</taxon>
        <taxon>Pseudorhodoplanes</taxon>
    </lineage>
</organism>
<gene>
    <name evidence="2" type="ORF">CAK95_12925</name>
</gene>
<protein>
    <submittedName>
        <fullName evidence="2">Uncharacterized protein</fullName>
    </submittedName>
</protein>
<evidence type="ECO:0000313" key="2">
    <source>
        <dbReference type="EMBL" id="ARQ02937.1"/>
    </source>
</evidence>